<reference evidence="2 3" key="1">
    <citation type="submission" date="2016-07" db="EMBL/GenBank/DDBJ databases">
        <authorList>
            <consortium name="Pathogen Informatics"/>
        </authorList>
    </citation>
    <scope>NUCLEOTIDE SEQUENCE [LARGE SCALE GENOMIC DNA]</scope>
</reference>
<protein>
    <submittedName>
        <fullName evidence="2">Vir protein, putative</fullName>
    </submittedName>
</protein>
<dbReference type="Proteomes" id="UP000305196">
    <property type="component" value="Unassembled WGS sequence"/>
</dbReference>
<accession>A0A1G4EDE0</accession>
<feature type="region of interest" description="Disordered" evidence="1">
    <location>
        <begin position="238"/>
        <end position="299"/>
    </location>
</feature>
<evidence type="ECO:0000313" key="3">
    <source>
        <dbReference type="Proteomes" id="UP000305196"/>
    </source>
</evidence>
<evidence type="ECO:0000313" key="2">
    <source>
        <dbReference type="EMBL" id="SCA60541.1"/>
    </source>
</evidence>
<sequence>MDSLSCTDDTVEDGYRFYEHISKYLPYETFCIKDEQCNQYKSKCKSIGSDVFGMEEIRANICSRFHFLIKKLLKIAPSQSDIDEKFHLEYLNYWINYELHKVKDNIIPKVFLQDMRVNDLKNTLLSKLNQKLSNIDEDEVKNMHELFYLYKDYINIKNSITGDNPSEEQFQHYTKHCVKKYQELEENCFNVKTSFCKALCHFKKKYEDINLSDDIPNDWTDRTLPSLSKYENAQVKASELSRGLDHSPLTHAGNSERGNRSPGTSSESLERGSEGQNILQQNPLEVKEPIETKSEDGFDTSTNKIIGTSISTLGVSSLFFLFYKFTSLGSRFRSQNKSKKYIRNNFDQQSNNFLDTSEYQYRPEESMSYNISYNSV</sequence>
<proteinExistence type="predicted"/>
<dbReference type="EMBL" id="FLYI01000266">
    <property type="protein sequence ID" value="SCA60541.1"/>
    <property type="molecule type" value="Genomic_DNA"/>
</dbReference>
<dbReference type="VEuPathDB" id="PlasmoDB:PVPAM_000022500"/>
<dbReference type="AlphaFoldDB" id="A0A1G4EDE0"/>
<dbReference type="VEuPathDB" id="PlasmoDB:PVW1_020027900"/>
<feature type="compositionally biased region" description="Basic and acidic residues" evidence="1">
    <location>
        <begin position="285"/>
        <end position="296"/>
    </location>
</feature>
<name>A0A1G4EDE0_PLAVI</name>
<dbReference type="InterPro" id="IPR008780">
    <property type="entry name" value="Plasmodium_Vir"/>
</dbReference>
<organism evidence="2 3">
    <name type="scientific">Plasmodium vivax</name>
    <name type="common">malaria parasite P. vivax</name>
    <dbReference type="NCBI Taxonomy" id="5855"/>
    <lineage>
        <taxon>Eukaryota</taxon>
        <taxon>Sar</taxon>
        <taxon>Alveolata</taxon>
        <taxon>Apicomplexa</taxon>
        <taxon>Aconoidasida</taxon>
        <taxon>Haemosporida</taxon>
        <taxon>Plasmodiidae</taxon>
        <taxon>Plasmodium</taxon>
        <taxon>Plasmodium (Plasmodium)</taxon>
    </lineage>
</organism>
<evidence type="ECO:0000256" key="1">
    <source>
        <dbReference type="SAM" id="MobiDB-lite"/>
    </source>
</evidence>
<gene>
    <name evidence="2" type="ORF">PVC01_000080500</name>
</gene>
<dbReference type="VEuPathDB" id="PlasmoDB:PVP01_0005860"/>
<dbReference type="Pfam" id="PF05795">
    <property type="entry name" value="Plasmodium_Vir"/>
    <property type="match status" value="1"/>
</dbReference>
<feature type="compositionally biased region" description="Polar residues" evidence="1">
    <location>
        <begin position="274"/>
        <end position="283"/>
    </location>
</feature>